<organism evidence="5">
    <name type="scientific">Neobacillus citreus</name>
    <dbReference type="NCBI Taxonomy" id="2833578"/>
    <lineage>
        <taxon>Bacteria</taxon>
        <taxon>Bacillati</taxon>
        <taxon>Bacillota</taxon>
        <taxon>Bacilli</taxon>
        <taxon>Bacillales</taxon>
        <taxon>Bacillaceae</taxon>
        <taxon>Neobacillus</taxon>
    </lineage>
</organism>
<dbReference type="InterPro" id="IPR020845">
    <property type="entry name" value="AMP-binding_CS"/>
</dbReference>
<gene>
    <name evidence="5" type="ORF">KHB02_17790</name>
</gene>
<dbReference type="Pfam" id="PF13193">
    <property type="entry name" value="AMP-binding_C"/>
    <property type="match status" value="1"/>
</dbReference>
<dbReference type="Gene3D" id="3.30.300.30">
    <property type="match status" value="1"/>
</dbReference>
<accession>A0A942YAE1</accession>
<feature type="domain" description="AMP-dependent synthetase/ligase" evidence="3">
    <location>
        <begin position="51"/>
        <end position="393"/>
    </location>
</feature>
<dbReference type="GO" id="GO:0006631">
    <property type="term" value="P:fatty acid metabolic process"/>
    <property type="evidence" value="ECO:0007669"/>
    <property type="project" value="TreeGrafter"/>
</dbReference>
<evidence type="ECO:0000256" key="1">
    <source>
        <dbReference type="ARBA" id="ARBA00006432"/>
    </source>
</evidence>
<comment type="caution">
    <text evidence="5">The sequence shown here is derived from an EMBL/GenBank/DDBJ whole genome shotgun (WGS) entry which is preliminary data.</text>
</comment>
<evidence type="ECO:0000259" key="4">
    <source>
        <dbReference type="Pfam" id="PF13193"/>
    </source>
</evidence>
<dbReference type="Gene3D" id="3.40.50.12780">
    <property type="entry name" value="N-terminal domain of ligase-like"/>
    <property type="match status" value="1"/>
</dbReference>
<proteinExistence type="inferred from homology"/>
<dbReference type="InterPro" id="IPR042099">
    <property type="entry name" value="ANL_N_sf"/>
</dbReference>
<evidence type="ECO:0000259" key="3">
    <source>
        <dbReference type="Pfam" id="PF00501"/>
    </source>
</evidence>
<dbReference type="EMBL" id="JAGYPE010000003">
    <property type="protein sequence ID" value="MBS4183248.1"/>
    <property type="molecule type" value="Genomic_DNA"/>
</dbReference>
<evidence type="ECO:0000313" key="5">
    <source>
        <dbReference type="EMBL" id="MBS4183248.1"/>
    </source>
</evidence>
<reference evidence="5" key="1">
    <citation type="submission" date="2021-05" db="EMBL/GenBank/DDBJ databases">
        <title>Novel Bacillus species.</title>
        <authorList>
            <person name="Liu G."/>
        </authorList>
    </citation>
    <scope>NUCLEOTIDE SEQUENCE</scope>
    <source>
        <strain evidence="5">FJAT-50051</strain>
    </source>
</reference>
<comment type="similarity">
    <text evidence="1">Belongs to the ATP-dependent AMP-binding enzyme family.</text>
</comment>
<evidence type="ECO:0000256" key="2">
    <source>
        <dbReference type="ARBA" id="ARBA00022598"/>
    </source>
</evidence>
<dbReference type="GO" id="GO:0031956">
    <property type="term" value="F:medium-chain fatty acid-CoA ligase activity"/>
    <property type="evidence" value="ECO:0007669"/>
    <property type="project" value="TreeGrafter"/>
</dbReference>
<dbReference type="InterPro" id="IPR045851">
    <property type="entry name" value="AMP-bd_C_sf"/>
</dbReference>
<keyword evidence="2" id="KW-0436">Ligase</keyword>
<dbReference type="Pfam" id="PF00501">
    <property type="entry name" value="AMP-binding"/>
    <property type="match status" value="1"/>
</dbReference>
<sequence>MSLRRRPAALLPKTARLPPTARLPLTGHRKPQYARAVQQAAELPGLRALIRERAADDGDRAYLEDARSDRVLTAAGLDQAVSAWASTFDAIGVPASGAVLVDLGDPLSFAVVHLAAVASGRRAVPVDTGQPVGEPARLAGLIGGAALVVTDRAEDSTVPGVPSSRIDPVTFLPTSVRDGDVPTVVLEGPGEGSVVLFTSGSTGTPKGVELPETQLLYVARAVAAHNGLTPDDRGFNSLPLFHVNAEVVGLLATLVSGATLVLDARFRRTGFWDLLAERRITWLNAVPAILAVLAKTGPLRFPPELRFVWSASAPLPDPVRAALGDVPLVVSWGMTEGASQITATPLDAPPRPGSVGVPVGSEVQVRGDDGAVLAAGEVGALWVRGPGIVRRYLGGRAAERFDADGWLSTGDVGSVSADGWVALAGRSDDVINRGGEKVYPSEVEDVLLGDDRVLEVVVVGRPHDVLGAVPVAYVIPQPDAAVDEHRLVADLTARAEAQLTRFRRPVEITVVPDLPRAPTGKIRRADVRSMARPS</sequence>
<dbReference type="PANTHER" id="PTHR43201">
    <property type="entry name" value="ACYL-COA SYNTHETASE"/>
    <property type="match status" value="1"/>
</dbReference>
<feature type="domain" description="AMP-binding enzyme C-terminal" evidence="4">
    <location>
        <begin position="442"/>
        <end position="521"/>
    </location>
</feature>
<dbReference type="PROSITE" id="PS00455">
    <property type="entry name" value="AMP_BINDING"/>
    <property type="match status" value="1"/>
</dbReference>
<dbReference type="InterPro" id="IPR025110">
    <property type="entry name" value="AMP-bd_C"/>
</dbReference>
<name>A0A942YAE1_9BACI</name>
<dbReference type="PANTHER" id="PTHR43201:SF5">
    <property type="entry name" value="MEDIUM-CHAIN ACYL-COA LIGASE ACSF2, MITOCHONDRIAL"/>
    <property type="match status" value="1"/>
</dbReference>
<dbReference type="SUPFAM" id="SSF56801">
    <property type="entry name" value="Acetyl-CoA synthetase-like"/>
    <property type="match status" value="1"/>
</dbReference>
<dbReference type="InterPro" id="IPR000873">
    <property type="entry name" value="AMP-dep_synth/lig_dom"/>
</dbReference>
<dbReference type="AlphaFoldDB" id="A0A942YAE1"/>
<protein>
    <submittedName>
        <fullName evidence="5">AMP-binding protein</fullName>
    </submittedName>
</protein>